<evidence type="ECO:0000313" key="3">
    <source>
        <dbReference type="EMBL" id="MBF4500271.1"/>
    </source>
</evidence>
<dbReference type="Proteomes" id="UP000622653">
    <property type="component" value="Unassembled WGS sequence"/>
</dbReference>
<proteinExistence type="predicted"/>
<keyword evidence="1" id="KW-0175">Coiled coil</keyword>
<dbReference type="InterPro" id="IPR005646">
    <property type="entry name" value="FapA"/>
</dbReference>
<keyword evidence="4" id="KW-1185">Reference proteome</keyword>
<dbReference type="AlphaFoldDB" id="A0A8J7GB60"/>
<feature type="coiled-coil region" evidence="1">
    <location>
        <begin position="399"/>
        <end position="465"/>
    </location>
</feature>
<name>A0A8J7GB60_9BACL</name>
<dbReference type="PANTHER" id="PTHR38032">
    <property type="entry name" value="POLYMERASE-RELATED"/>
    <property type="match status" value="1"/>
</dbReference>
<dbReference type="EMBL" id="JADKPV010000001">
    <property type="protein sequence ID" value="MBF4500271.1"/>
    <property type="molecule type" value="Genomic_DNA"/>
</dbReference>
<evidence type="ECO:0000259" key="2">
    <source>
        <dbReference type="Pfam" id="PF20250"/>
    </source>
</evidence>
<comment type="caution">
    <text evidence="3">The sequence shown here is derived from an EMBL/GenBank/DDBJ whole genome shotgun (WGS) entry which is preliminary data.</text>
</comment>
<dbReference type="RefSeq" id="WP_194561719.1">
    <property type="nucleotide sequence ID" value="NZ_JADKPV010000001.1"/>
</dbReference>
<protein>
    <submittedName>
        <fullName evidence="3">DUF342 domain-containing protein</fullName>
    </submittedName>
</protein>
<dbReference type="Pfam" id="PF03961">
    <property type="entry name" value="FapA"/>
    <property type="match status" value="1"/>
</dbReference>
<evidence type="ECO:0000313" key="4">
    <source>
        <dbReference type="Proteomes" id="UP000622653"/>
    </source>
</evidence>
<gene>
    <name evidence="3" type="ORF">IRY55_02750</name>
</gene>
<dbReference type="Pfam" id="PF20250">
    <property type="entry name" value="FapA_N"/>
    <property type="match status" value="1"/>
</dbReference>
<sequence length="519" mass="58117">MLEQNEYFDLFVKDRKVILHLKKSGYSMKDLDLLVQQHPRIEVGSFMALRQALTVVGQNHEIGKYVPTYQIIVSQDKMKAELYINVTQEEFDENREKYIAEIKETVAKSNVTHGIQEIPENVQVKEPLIIAQGQAPVRGANAIVRYIPKPERRPVIREDGSADLYEMNFVTPIEQGGWLGEKEKAKQGTPGFNVYGEPIAALNGEDVALYYDKKTVEEVEEEDKIVLRAIHGGALQWKNGVVSVDKQLVVQGDVGPETGSLKFDGSIIIRGTVLASYSVVATGDISIEGRDSVSNAKEIRSTQGSIYIKGGVFGANRTIIEAAEALYIKHSNNGNLKGKEVHIGSYLLGSTVEAEKVFIDRNKGKVIGGHIRAREYIETAFAGNVHERMTHLEVYGIPKDKLRRESQKMAEQLSEEQKACKRLEEQLLKVKPHASRLVGQQLAAFEKLEQEVQKKVRVISQLERSIYNNLQMMKIRLKPRIEVVREAHPGVIIQIEGKSSTIHSPTQGVFEIVGDTLNV</sequence>
<evidence type="ECO:0000256" key="1">
    <source>
        <dbReference type="SAM" id="Coils"/>
    </source>
</evidence>
<dbReference type="InterPro" id="IPR046865">
    <property type="entry name" value="FapA_b_solenoid"/>
</dbReference>
<feature type="domain" description="Flagellar Assembly Protein A N-terminal region" evidence="2">
    <location>
        <begin position="70"/>
        <end position="233"/>
    </location>
</feature>
<accession>A0A8J7GB60</accession>
<dbReference type="InterPro" id="IPR046866">
    <property type="entry name" value="FapA_N"/>
</dbReference>
<organism evidence="3 4">
    <name type="scientific">Savagea serpentis</name>
    <dbReference type="NCBI Taxonomy" id="2785297"/>
    <lineage>
        <taxon>Bacteria</taxon>
        <taxon>Bacillati</taxon>
        <taxon>Bacillota</taxon>
        <taxon>Bacilli</taxon>
        <taxon>Bacillales</taxon>
        <taxon>Caryophanaceae</taxon>
        <taxon>Savagea</taxon>
    </lineage>
</organism>
<dbReference type="PANTHER" id="PTHR38032:SF1">
    <property type="entry name" value="RNA-BINDING PROTEIN KHPB N-TERMINAL DOMAIN-CONTAINING PROTEIN"/>
    <property type="match status" value="1"/>
</dbReference>
<reference evidence="3" key="1">
    <citation type="submission" date="2020-11" db="EMBL/GenBank/DDBJ databases">
        <title>Multidrug resistant novel bacterium Savagea serpentis sp. nov., isolated from the scats of a vine snake (Ahaetulla nasuta).</title>
        <authorList>
            <person name="Venkata Ramana V."/>
            <person name="Vikas Patil S."/>
            <person name="Yogita Lugani V."/>
        </authorList>
    </citation>
    <scope>NUCLEOTIDE SEQUENCE</scope>
    <source>
        <strain evidence="3">SN6</strain>
    </source>
</reference>